<evidence type="ECO:0000256" key="2">
    <source>
        <dbReference type="ARBA" id="ARBA00005622"/>
    </source>
</evidence>
<evidence type="ECO:0000256" key="4">
    <source>
        <dbReference type="ARBA" id="ARBA00016774"/>
    </source>
</evidence>
<dbReference type="Proteomes" id="UP001347796">
    <property type="component" value="Unassembled WGS sequence"/>
</dbReference>
<evidence type="ECO:0000313" key="9">
    <source>
        <dbReference type="EMBL" id="KAK6195208.1"/>
    </source>
</evidence>
<gene>
    <name evidence="9" type="ORF">SNE40_000682</name>
</gene>
<evidence type="ECO:0000313" key="10">
    <source>
        <dbReference type="Proteomes" id="UP001347796"/>
    </source>
</evidence>
<dbReference type="FunFam" id="3.40.50.1820:FF:000002">
    <property type="entry name" value="S-formylglutathione hydrolase"/>
    <property type="match status" value="1"/>
</dbReference>
<comment type="catalytic activity">
    <reaction evidence="8">
        <text>S-formylglutathione + H2O = formate + glutathione + H(+)</text>
        <dbReference type="Rhea" id="RHEA:14961"/>
        <dbReference type="ChEBI" id="CHEBI:15377"/>
        <dbReference type="ChEBI" id="CHEBI:15378"/>
        <dbReference type="ChEBI" id="CHEBI:15740"/>
        <dbReference type="ChEBI" id="CHEBI:57688"/>
        <dbReference type="ChEBI" id="CHEBI:57925"/>
        <dbReference type="EC" id="3.1.2.12"/>
    </reaction>
</comment>
<keyword evidence="5 8" id="KW-0719">Serine esterase</keyword>
<feature type="active site" description="Charge relay system" evidence="7">
    <location>
        <position position="227"/>
    </location>
</feature>
<keyword evidence="6 8" id="KW-0378">Hydrolase</keyword>
<dbReference type="GO" id="GO:0052689">
    <property type="term" value="F:carboxylic ester hydrolase activity"/>
    <property type="evidence" value="ECO:0007669"/>
    <property type="project" value="UniProtKB-KW"/>
</dbReference>
<evidence type="ECO:0000256" key="8">
    <source>
        <dbReference type="RuleBase" id="RU363068"/>
    </source>
</evidence>
<evidence type="ECO:0000256" key="1">
    <source>
        <dbReference type="ARBA" id="ARBA00002608"/>
    </source>
</evidence>
<comment type="subcellular location">
    <subcellularLocation>
        <location evidence="8">Cytoplasm</location>
    </subcellularLocation>
</comment>
<accession>A0AAN8Q7B8</accession>
<keyword evidence="10" id="KW-1185">Reference proteome</keyword>
<dbReference type="Gene3D" id="3.40.50.1820">
    <property type="entry name" value="alpha/beta hydrolase"/>
    <property type="match status" value="1"/>
</dbReference>
<evidence type="ECO:0000256" key="6">
    <source>
        <dbReference type="ARBA" id="ARBA00022801"/>
    </source>
</evidence>
<dbReference type="GO" id="GO:0005829">
    <property type="term" value="C:cytosol"/>
    <property type="evidence" value="ECO:0007669"/>
    <property type="project" value="TreeGrafter"/>
</dbReference>
<name>A0AAN8Q7B8_PATCE</name>
<evidence type="ECO:0000256" key="3">
    <source>
        <dbReference type="ARBA" id="ARBA00012479"/>
    </source>
</evidence>
<dbReference type="GO" id="GO:0046294">
    <property type="term" value="P:formaldehyde catabolic process"/>
    <property type="evidence" value="ECO:0007669"/>
    <property type="project" value="InterPro"/>
</dbReference>
<dbReference type="InterPro" id="IPR014186">
    <property type="entry name" value="S-formylglutathione_hydrol"/>
</dbReference>
<dbReference type="Pfam" id="PF00756">
    <property type="entry name" value="Esterase"/>
    <property type="match status" value="1"/>
</dbReference>
<organism evidence="9 10">
    <name type="scientific">Patella caerulea</name>
    <name type="common">Rayed Mediterranean limpet</name>
    <dbReference type="NCBI Taxonomy" id="87958"/>
    <lineage>
        <taxon>Eukaryota</taxon>
        <taxon>Metazoa</taxon>
        <taxon>Spiralia</taxon>
        <taxon>Lophotrochozoa</taxon>
        <taxon>Mollusca</taxon>
        <taxon>Gastropoda</taxon>
        <taxon>Patellogastropoda</taxon>
        <taxon>Patelloidea</taxon>
        <taxon>Patellidae</taxon>
        <taxon>Patella</taxon>
    </lineage>
</organism>
<keyword evidence="8" id="KW-0963">Cytoplasm</keyword>
<protein>
    <recommendedName>
        <fullName evidence="4 8">S-formylglutathione hydrolase</fullName>
        <ecNumber evidence="3 8">3.1.2.12</ecNumber>
    </recommendedName>
</protein>
<dbReference type="InterPro" id="IPR000801">
    <property type="entry name" value="Esterase-like"/>
</dbReference>
<dbReference type="EC" id="3.1.2.12" evidence="3 8"/>
<sequence>MAALTEVSSNKSFGGQQKVFSHESAELKCTMKFGVFLPPAASGGKVPVIYWLSGLTCTEQNFVTKAGAQKYAAEHGLIIVAPDTSPRGVNIEGEDDSYDFGSGAGFYVDATQDKWQTNYRMYSYITKELPTLINENFPTIPDRQSIMGHSMGGHGALICTLKNPGKYRSVSAFSPICNPVNCPWGQKAFNGYLGADQAVWKTYDACELARQYNGPALDILVDQGKADNFLTQKQLLPENLVEVCSEKKIPITLRMQEDYDHSYFFIASFIEDHIRHHALHLKA</sequence>
<evidence type="ECO:0000256" key="5">
    <source>
        <dbReference type="ARBA" id="ARBA00022487"/>
    </source>
</evidence>
<dbReference type="GO" id="GO:0018738">
    <property type="term" value="F:S-formylglutathione hydrolase activity"/>
    <property type="evidence" value="ECO:0007669"/>
    <property type="project" value="UniProtKB-EC"/>
</dbReference>
<proteinExistence type="inferred from homology"/>
<dbReference type="InterPro" id="IPR029058">
    <property type="entry name" value="AB_hydrolase_fold"/>
</dbReference>
<reference evidence="9 10" key="1">
    <citation type="submission" date="2024-01" db="EMBL/GenBank/DDBJ databases">
        <title>The genome of the rayed Mediterranean limpet Patella caerulea (Linnaeus, 1758).</title>
        <authorList>
            <person name="Anh-Thu Weber A."/>
            <person name="Halstead-Nussloch G."/>
        </authorList>
    </citation>
    <scope>NUCLEOTIDE SEQUENCE [LARGE SCALE GENOMIC DNA]</scope>
    <source>
        <strain evidence="9">AATW-2023a</strain>
        <tissue evidence="9">Whole specimen</tissue>
    </source>
</reference>
<evidence type="ECO:0000256" key="7">
    <source>
        <dbReference type="PIRSR" id="PIRSR614186-1"/>
    </source>
</evidence>
<comment type="similarity">
    <text evidence="2 8">Belongs to the esterase D family.</text>
</comment>
<feature type="active site" description="Charge relay system" evidence="7">
    <location>
        <position position="261"/>
    </location>
</feature>
<comment type="function">
    <text evidence="1 8">Serine hydrolase involved in the detoxification of formaldehyde.</text>
</comment>
<dbReference type="NCBIfam" id="TIGR02821">
    <property type="entry name" value="fghA_ester_D"/>
    <property type="match status" value="1"/>
</dbReference>
<comment type="caution">
    <text evidence="9">The sequence shown here is derived from an EMBL/GenBank/DDBJ whole genome shotgun (WGS) entry which is preliminary data.</text>
</comment>
<feature type="active site" description="Charge relay system" evidence="7">
    <location>
        <position position="150"/>
    </location>
</feature>
<dbReference type="PANTHER" id="PTHR10061">
    <property type="entry name" value="S-FORMYLGLUTATHIONE HYDROLASE"/>
    <property type="match status" value="1"/>
</dbReference>
<dbReference type="EMBL" id="JAZGQO010000001">
    <property type="protein sequence ID" value="KAK6195208.1"/>
    <property type="molecule type" value="Genomic_DNA"/>
</dbReference>
<dbReference type="AlphaFoldDB" id="A0AAN8Q7B8"/>
<dbReference type="PANTHER" id="PTHR10061:SF0">
    <property type="entry name" value="S-FORMYLGLUTATHIONE HYDROLASE"/>
    <property type="match status" value="1"/>
</dbReference>
<dbReference type="SUPFAM" id="SSF53474">
    <property type="entry name" value="alpha/beta-Hydrolases"/>
    <property type="match status" value="1"/>
</dbReference>